<dbReference type="Proteomes" id="UP001331761">
    <property type="component" value="Unassembled WGS sequence"/>
</dbReference>
<organism evidence="1 2">
    <name type="scientific">Trichostrongylus colubriformis</name>
    <name type="common">Black scour worm</name>
    <dbReference type="NCBI Taxonomy" id="6319"/>
    <lineage>
        <taxon>Eukaryota</taxon>
        <taxon>Metazoa</taxon>
        <taxon>Ecdysozoa</taxon>
        <taxon>Nematoda</taxon>
        <taxon>Chromadorea</taxon>
        <taxon>Rhabditida</taxon>
        <taxon>Rhabditina</taxon>
        <taxon>Rhabditomorpha</taxon>
        <taxon>Strongyloidea</taxon>
        <taxon>Trichostrongylidae</taxon>
        <taxon>Trichostrongylus</taxon>
    </lineage>
</organism>
<evidence type="ECO:0000313" key="1">
    <source>
        <dbReference type="EMBL" id="KAK5982409.1"/>
    </source>
</evidence>
<dbReference type="AlphaFoldDB" id="A0AAN8IPV0"/>
<dbReference type="EMBL" id="WIXE01005158">
    <property type="protein sequence ID" value="KAK5982409.1"/>
    <property type="molecule type" value="Genomic_DNA"/>
</dbReference>
<evidence type="ECO:0000313" key="2">
    <source>
        <dbReference type="Proteomes" id="UP001331761"/>
    </source>
</evidence>
<sequence>MEIVSMHYNSQLEPYEDGEADGRLVDSQWAEDEEECRRRTPEVDGSDIHSKFVKGYCFSGQKRKENELLAYLPLYDRSVGPSRSLTVAQSPMFIHKSGCVPEKLLYTTRLSNVDGCILLIFWI</sequence>
<accession>A0AAN8IPV0</accession>
<reference evidence="1 2" key="1">
    <citation type="submission" date="2019-10" db="EMBL/GenBank/DDBJ databases">
        <title>Assembly and Annotation for the nematode Trichostrongylus colubriformis.</title>
        <authorList>
            <person name="Martin J."/>
        </authorList>
    </citation>
    <scope>NUCLEOTIDE SEQUENCE [LARGE SCALE GENOMIC DNA]</scope>
    <source>
        <strain evidence="1">G859</strain>
        <tissue evidence="1">Whole worm</tissue>
    </source>
</reference>
<proteinExistence type="predicted"/>
<name>A0AAN8IPV0_TRICO</name>
<comment type="caution">
    <text evidence="1">The sequence shown here is derived from an EMBL/GenBank/DDBJ whole genome shotgun (WGS) entry which is preliminary data.</text>
</comment>
<gene>
    <name evidence="1" type="ORF">GCK32_008365</name>
</gene>
<protein>
    <submittedName>
        <fullName evidence="1">Uncharacterized protein</fullName>
    </submittedName>
</protein>
<keyword evidence="2" id="KW-1185">Reference proteome</keyword>